<feature type="non-terminal residue" evidence="1">
    <location>
        <position position="1"/>
    </location>
</feature>
<dbReference type="AlphaFoldDB" id="E9I3M4"/>
<reference evidence="1 2" key="1">
    <citation type="journal article" date="2011" name="Science">
        <title>The ecoresponsive genome of Daphnia pulex.</title>
        <authorList>
            <person name="Colbourne J.K."/>
            <person name="Pfrender M.E."/>
            <person name="Gilbert D."/>
            <person name="Thomas W.K."/>
            <person name="Tucker A."/>
            <person name="Oakley T.H."/>
            <person name="Tokishita S."/>
            <person name="Aerts A."/>
            <person name="Arnold G.J."/>
            <person name="Basu M.K."/>
            <person name="Bauer D.J."/>
            <person name="Caceres C.E."/>
            <person name="Carmel L."/>
            <person name="Casola C."/>
            <person name="Choi J.H."/>
            <person name="Detter J.C."/>
            <person name="Dong Q."/>
            <person name="Dusheyko S."/>
            <person name="Eads B.D."/>
            <person name="Frohlich T."/>
            <person name="Geiler-Samerotte K.A."/>
            <person name="Gerlach D."/>
            <person name="Hatcher P."/>
            <person name="Jogdeo S."/>
            <person name="Krijgsveld J."/>
            <person name="Kriventseva E.V."/>
            <person name="Kultz D."/>
            <person name="Laforsch C."/>
            <person name="Lindquist E."/>
            <person name="Lopez J."/>
            <person name="Manak J.R."/>
            <person name="Muller J."/>
            <person name="Pangilinan J."/>
            <person name="Patwardhan R.P."/>
            <person name="Pitluck S."/>
            <person name="Pritham E.J."/>
            <person name="Rechtsteiner A."/>
            <person name="Rho M."/>
            <person name="Rogozin I.B."/>
            <person name="Sakarya O."/>
            <person name="Salamov A."/>
            <person name="Schaack S."/>
            <person name="Shapiro H."/>
            <person name="Shiga Y."/>
            <person name="Skalitzky C."/>
            <person name="Smith Z."/>
            <person name="Souvorov A."/>
            <person name="Sung W."/>
            <person name="Tang Z."/>
            <person name="Tsuchiya D."/>
            <person name="Tu H."/>
            <person name="Vos H."/>
            <person name="Wang M."/>
            <person name="Wolf Y.I."/>
            <person name="Yamagata H."/>
            <person name="Yamada T."/>
            <person name="Ye Y."/>
            <person name="Shaw J.R."/>
            <person name="Andrews J."/>
            <person name="Crease T.J."/>
            <person name="Tang H."/>
            <person name="Lucas S.M."/>
            <person name="Robertson H.M."/>
            <person name="Bork P."/>
            <person name="Koonin E.V."/>
            <person name="Zdobnov E.M."/>
            <person name="Grigoriev I.V."/>
            <person name="Lynch M."/>
            <person name="Boore J.L."/>
        </authorList>
    </citation>
    <scope>NUCLEOTIDE SEQUENCE [LARGE SCALE GENOMIC DNA]</scope>
</reference>
<protein>
    <submittedName>
        <fullName evidence="1">Uncharacterized protein</fullName>
    </submittedName>
</protein>
<organism evidence="1 2">
    <name type="scientific">Daphnia pulex</name>
    <name type="common">Water flea</name>
    <dbReference type="NCBI Taxonomy" id="6669"/>
    <lineage>
        <taxon>Eukaryota</taxon>
        <taxon>Metazoa</taxon>
        <taxon>Ecdysozoa</taxon>
        <taxon>Arthropoda</taxon>
        <taxon>Crustacea</taxon>
        <taxon>Branchiopoda</taxon>
        <taxon>Diplostraca</taxon>
        <taxon>Cladocera</taxon>
        <taxon>Anomopoda</taxon>
        <taxon>Daphniidae</taxon>
        <taxon>Daphnia</taxon>
    </lineage>
</organism>
<proteinExistence type="predicted"/>
<dbReference type="PhylomeDB" id="E9I3M4"/>
<accession>E9I3M4</accession>
<dbReference type="KEGG" id="dpx:DAPPUDRAFT_339731"/>
<dbReference type="Proteomes" id="UP000000305">
    <property type="component" value="Unassembled WGS sequence"/>
</dbReference>
<dbReference type="EMBL" id="GL734632">
    <property type="protein sequence ID" value="EFX61405.1"/>
    <property type="molecule type" value="Genomic_DNA"/>
</dbReference>
<dbReference type="InParanoid" id="E9I3M4"/>
<sequence>LPKINLIDPGWSDVLGPTDLNLNKIYRTRLLDPDLAKELKLRMLPATASRIKILTLDSLIIQETETTAIDGLVQASFNIKVNVKQATLSFATDPKQCPSFKVQSPPF</sequence>
<name>E9I3M4_DAPPU</name>
<evidence type="ECO:0000313" key="2">
    <source>
        <dbReference type="Proteomes" id="UP000000305"/>
    </source>
</evidence>
<dbReference type="HOGENOM" id="CLU_2216408_0_0_1"/>
<gene>
    <name evidence="1" type="ORF">DAPPUDRAFT_339731</name>
</gene>
<evidence type="ECO:0000313" key="1">
    <source>
        <dbReference type="EMBL" id="EFX61405.1"/>
    </source>
</evidence>
<keyword evidence="2" id="KW-1185">Reference proteome</keyword>